<dbReference type="Pfam" id="PF13458">
    <property type="entry name" value="Peripla_BP_6"/>
    <property type="match status" value="1"/>
</dbReference>
<comment type="similarity">
    <text evidence="1">Belongs to the leucine-binding protein family.</text>
</comment>
<reference evidence="6" key="1">
    <citation type="submission" date="2016-10" db="EMBL/GenBank/DDBJ databases">
        <authorList>
            <person name="Varghese N."/>
            <person name="Submissions S."/>
        </authorList>
    </citation>
    <scope>NUCLEOTIDE SEQUENCE [LARGE SCALE GENOMIC DNA]</scope>
    <source>
        <strain evidence="6">DSM 17038</strain>
    </source>
</reference>
<dbReference type="Proteomes" id="UP000199337">
    <property type="component" value="Unassembled WGS sequence"/>
</dbReference>
<dbReference type="Gene3D" id="3.40.50.2300">
    <property type="match status" value="2"/>
</dbReference>
<evidence type="ECO:0000256" key="1">
    <source>
        <dbReference type="ARBA" id="ARBA00010062"/>
    </source>
</evidence>
<evidence type="ECO:0000259" key="4">
    <source>
        <dbReference type="Pfam" id="PF13458"/>
    </source>
</evidence>
<feature type="signal peptide" evidence="3">
    <location>
        <begin position="1"/>
        <end position="21"/>
    </location>
</feature>
<dbReference type="InterPro" id="IPR028082">
    <property type="entry name" value="Peripla_BP_I"/>
</dbReference>
<proteinExistence type="inferred from homology"/>
<evidence type="ECO:0000313" key="6">
    <source>
        <dbReference type="Proteomes" id="UP000199337"/>
    </source>
</evidence>
<dbReference type="AlphaFoldDB" id="A0A1I2RWR9"/>
<dbReference type="PANTHER" id="PTHR30483:SF6">
    <property type="entry name" value="PERIPLASMIC BINDING PROTEIN OF ABC TRANSPORTER FOR NATURAL AMINO ACIDS"/>
    <property type="match status" value="1"/>
</dbReference>
<dbReference type="SUPFAM" id="SSF53822">
    <property type="entry name" value="Periplasmic binding protein-like I"/>
    <property type="match status" value="1"/>
</dbReference>
<evidence type="ECO:0000313" key="5">
    <source>
        <dbReference type="EMBL" id="SFG45125.1"/>
    </source>
</evidence>
<accession>A0A1I2RWR9</accession>
<keyword evidence="2 3" id="KW-0732">Signal</keyword>
<dbReference type="STRING" id="341036.SAMN05660649_01663"/>
<protein>
    <submittedName>
        <fullName evidence="5">Amino acid/amide ABC transporter substrate-binding protein, HAAT family (TC 3.A.1.4.-)</fullName>
    </submittedName>
</protein>
<evidence type="ECO:0000256" key="2">
    <source>
        <dbReference type="ARBA" id="ARBA00022729"/>
    </source>
</evidence>
<dbReference type="CDD" id="cd06347">
    <property type="entry name" value="PBP1_ABC_LivK_ligand_binding-like"/>
    <property type="match status" value="1"/>
</dbReference>
<feature type="domain" description="Leucine-binding protein" evidence="4">
    <location>
        <begin position="41"/>
        <end position="379"/>
    </location>
</feature>
<sequence length="393" mass="42147">MFKHKPLFVLLALLTVAFLVAGCGGQSAENGGEQTAASDVIKIGFLGDLTGDTASYGKNTLEGMKMAAEELNADGVLGKQIKIVEADHRYDKAEAANIVQKFINEDKVSAIVGDPTTGITKATAPISNQGEVVQISAGSTGPEVVEIGPYIFRNTLLDAVGGPATMDYAINELGWKNVALITSVNNDFSVGLSKIFKDAILANGGNIVIEESVQDGDTDFSGQVSNIKGKNPDFIVFSGYYTEGGLIMKEVRKQGMNDIVMVGGDGLQSPTFWELGGQAVEGSISYCGFSPEQPTDETAKFIEDFKAKYSKDPDLFHAQGYDAVKIIAAAMEKAQSADPKVFRDAMAQTKDFPGVSGITTFRENREPIKSPVYLLQVKDQKWSLLKKVPVDMD</sequence>
<organism evidence="5 6">
    <name type="scientific">Desulfotruncus arcticus DSM 17038</name>
    <dbReference type="NCBI Taxonomy" id="1121424"/>
    <lineage>
        <taxon>Bacteria</taxon>
        <taxon>Bacillati</taxon>
        <taxon>Bacillota</taxon>
        <taxon>Clostridia</taxon>
        <taxon>Eubacteriales</taxon>
        <taxon>Desulfallaceae</taxon>
        <taxon>Desulfotruncus</taxon>
    </lineage>
</organism>
<dbReference type="InterPro" id="IPR051010">
    <property type="entry name" value="BCAA_transport"/>
</dbReference>
<dbReference type="PROSITE" id="PS51257">
    <property type="entry name" value="PROKAR_LIPOPROTEIN"/>
    <property type="match status" value="1"/>
</dbReference>
<name>A0A1I2RWR9_9FIRM</name>
<dbReference type="RefSeq" id="WP_092470561.1">
    <property type="nucleotide sequence ID" value="NZ_FOOX01000005.1"/>
</dbReference>
<dbReference type="PANTHER" id="PTHR30483">
    <property type="entry name" value="LEUCINE-SPECIFIC-BINDING PROTEIN"/>
    <property type="match status" value="1"/>
</dbReference>
<dbReference type="OrthoDB" id="9783240at2"/>
<dbReference type="EMBL" id="FOOX01000005">
    <property type="protein sequence ID" value="SFG45125.1"/>
    <property type="molecule type" value="Genomic_DNA"/>
</dbReference>
<gene>
    <name evidence="5" type="ORF">SAMN05660649_01663</name>
</gene>
<feature type="chain" id="PRO_5038620235" evidence="3">
    <location>
        <begin position="22"/>
        <end position="393"/>
    </location>
</feature>
<evidence type="ECO:0000256" key="3">
    <source>
        <dbReference type="SAM" id="SignalP"/>
    </source>
</evidence>
<dbReference type="InterPro" id="IPR028081">
    <property type="entry name" value="Leu-bd"/>
</dbReference>
<keyword evidence="6" id="KW-1185">Reference proteome</keyword>